<feature type="domain" description="XdhC- CoxI" evidence="1">
    <location>
        <begin position="16"/>
        <end position="83"/>
    </location>
</feature>
<organism evidence="3">
    <name type="scientific">marine metagenome</name>
    <dbReference type="NCBI Taxonomy" id="408172"/>
    <lineage>
        <taxon>unclassified sequences</taxon>
        <taxon>metagenomes</taxon>
        <taxon>ecological metagenomes</taxon>
    </lineage>
</organism>
<dbReference type="AlphaFoldDB" id="A0A381QRK6"/>
<evidence type="ECO:0000259" key="1">
    <source>
        <dbReference type="Pfam" id="PF02625"/>
    </source>
</evidence>
<dbReference type="Pfam" id="PF02625">
    <property type="entry name" value="XdhC_CoxI"/>
    <property type="match status" value="1"/>
</dbReference>
<dbReference type="EMBL" id="UINC01001458">
    <property type="protein sequence ID" value="SUZ81179.1"/>
    <property type="molecule type" value="Genomic_DNA"/>
</dbReference>
<name>A0A381QRK6_9ZZZZ</name>
<accession>A0A381QRK6</accession>
<evidence type="ECO:0000259" key="2">
    <source>
        <dbReference type="Pfam" id="PF13478"/>
    </source>
</evidence>
<gene>
    <name evidence="3" type="ORF">METZ01_LOCUS34033</name>
</gene>
<dbReference type="InterPro" id="IPR027051">
    <property type="entry name" value="XdhC_Rossmann_dom"/>
</dbReference>
<protein>
    <recommendedName>
        <fullName evidence="4">XdhC Rossmann domain-containing protein</fullName>
    </recommendedName>
</protein>
<reference evidence="3" key="1">
    <citation type="submission" date="2018-05" db="EMBL/GenBank/DDBJ databases">
        <authorList>
            <person name="Lanie J.A."/>
            <person name="Ng W.-L."/>
            <person name="Kazmierczak K.M."/>
            <person name="Andrzejewski T.M."/>
            <person name="Davidsen T.M."/>
            <person name="Wayne K.J."/>
            <person name="Tettelin H."/>
            <person name="Glass J.I."/>
            <person name="Rusch D."/>
            <person name="Podicherti R."/>
            <person name="Tsui H.-C.T."/>
            <person name="Winkler M.E."/>
        </authorList>
    </citation>
    <scope>NUCLEOTIDE SEQUENCE</scope>
</reference>
<sequence length="347" mass="37977">MQAVDENVLTRVTASLSEGKSCWLATVVATYGSSPRPVGSLLTCDAGGEIVGSLSGGCVEDDLLEKLTLGLLANERAQFFRYGDDEEQAEKLGLPCGGHLDIIVEALETSMLPHFEKITQRLRSRNLCQRTVNLSDRSIETVNVDRFEELRYDEDDHTLVQTYGPRYQMFLIGAGMVSQYVAEMAQALDYRVVICDPRQDVLDGFPVEGVEKICDMPDDVIRESANDCHTAIIALTHDPRIDDMGLMEALKTEAFYVGAMGSSRTSASRRDRLRALDITANELERLRAPVGLPIGSKTPPEIALSILAEITVIRKQLEAEETDPSILAGSVSRESESRLAPSGIVVG</sequence>
<dbReference type="PANTHER" id="PTHR30388:SF4">
    <property type="entry name" value="MOLYBDENUM COFACTOR INSERTION CHAPERONE PAOD"/>
    <property type="match status" value="1"/>
</dbReference>
<dbReference type="Gene3D" id="3.40.50.720">
    <property type="entry name" value="NAD(P)-binding Rossmann-like Domain"/>
    <property type="match status" value="1"/>
</dbReference>
<dbReference type="PANTHER" id="PTHR30388">
    <property type="entry name" value="ALDEHYDE OXIDOREDUCTASE MOLYBDENUM COFACTOR ASSEMBLY PROTEIN"/>
    <property type="match status" value="1"/>
</dbReference>
<dbReference type="InterPro" id="IPR052698">
    <property type="entry name" value="MoCofactor_Util/Proc"/>
</dbReference>
<evidence type="ECO:0008006" key="4">
    <source>
        <dbReference type="Google" id="ProtNLM"/>
    </source>
</evidence>
<proteinExistence type="predicted"/>
<dbReference type="InterPro" id="IPR003777">
    <property type="entry name" value="XdhC_CoxI"/>
</dbReference>
<feature type="domain" description="XdhC Rossmann" evidence="2">
    <location>
        <begin position="169"/>
        <end position="310"/>
    </location>
</feature>
<evidence type="ECO:0000313" key="3">
    <source>
        <dbReference type="EMBL" id="SUZ81179.1"/>
    </source>
</evidence>
<dbReference type="Pfam" id="PF13478">
    <property type="entry name" value="XdhC_C"/>
    <property type="match status" value="1"/>
</dbReference>